<keyword evidence="1 4" id="KW-0378">Hydrolase</keyword>
<protein>
    <submittedName>
        <fullName evidence="6">FabD/lysophospholipase-like protein</fullName>
    </submittedName>
</protein>
<evidence type="ECO:0000259" key="5">
    <source>
        <dbReference type="PROSITE" id="PS51635"/>
    </source>
</evidence>
<dbReference type="InParanoid" id="A0A316VQT3"/>
<keyword evidence="7" id="KW-1185">Reference proteome</keyword>
<keyword evidence="2 4" id="KW-0442">Lipid degradation</keyword>
<dbReference type="EMBL" id="KZ819469">
    <property type="protein sequence ID" value="PWN39418.1"/>
    <property type="molecule type" value="Genomic_DNA"/>
</dbReference>
<dbReference type="Gene3D" id="3.40.1090.10">
    <property type="entry name" value="Cytosolic phospholipase A2 catalytic domain"/>
    <property type="match status" value="1"/>
</dbReference>
<evidence type="ECO:0000313" key="6">
    <source>
        <dbReference type="EMBL" id="PWN39418.1"/>
    </source>
</evidence>
<accession>A0A316VQT3</accession>
<feature type="active site" description="Proton acceptor" evidence="4">
    <location>
        <position position="645"/>
    </location>
</feature>
<feature type="domain" description="PNPLA" evidence="5">
    <location>
        <begin position="441"/>
        <end position="658"/>
    </location>
</feature>
<dbReference type="AlphaFoldDB" id="A0A316VQT3"/>
<evidence type="ECO:0000256" key="1">
    <source>
        <dbReference type="ARBA" id="ARBA00022801"/>
    </source>
</evidence>
<dbReference type="GO" id="GO:0016020">
    <property type="term" value="C:membrane"/>
    <property type="evidence" value="ECO:0007669"/>
    <property type="project" value="TreeGrafter"/>
</dbReference>
<feature type="short sequence motif" description="GXGXXG" evidence="4">
    <location>
        <begin position="445"/>
        <end position="450"/>
    </location>
</feature>
<reference evidence="6 7" key="1">
    <citation type="journal article" date="2018" name="Mol. Biol. Evol.">
        <title>Broad Genomic Sampling Reveals a Smut Pathogenic Ancestry of the Fungal Clade Ustilaginomycotina.</title>
        <authorList>
            <person name="Kijpornyongpan T."/>
            <person name="Mondo S.J."/>
            <person name="Barry K."/>
            <person name="Sandor L."/>
            <person name="Lee J."/>
            <person name="Lipzen A."/>
            <person name="Pangilinan J."/>
            <person name="LaButti K."/>
            <person name="Hainaut M."/>
            <person name="Henrissat B."/>
            <person name="Grigoriev I.V."/>
            <person name="Spatafora J.W."/>
            <person name="Aime M.C."/>
        </authorList>
    </citation>
    <scope>NUCLEOTIDE SEQUENCE [LARGE SCALE GENOMIC DNA]</scope>
    <source>
        <strain evidence="6 7">MCA 4658</strain>
    </source>
</reference>
<dbReference type="PANTHER" id="PTHR24185:SF1">
    <property type="entry name" value="CALCIUM-INDEPENDENT PHOSPHOLIPASE A2-GAMMA"/>
    <property type="match status" value="1"/>
</dbReference>
<dbReference type="STRING" id="1522189.A0A316VQT3"/>
<dbReference type="SUPFAM" id="SSF52151">
    <property type="entry name" value="FabD/lysophospholipase-like"/>
    <property type="match status" value="1"/>
</dbReference>
<dbReference type="GO" id="GO:0046486">
    <property type="term" value="P:glycerolipid metabolic process"/>
    <property type="evidence" value="ECO:0007669"/>
    <property type="project" value="UniProtKB-ARBA"/>
</dbReference>
<dbReference type="GO" id="GO:0019369">
    <property type="term" value="P:arachidonate metabolic process"/>
    <property type="evidence" value="ECO:0007669"/>
    <property type="project" value="TreeGrafter"/>
</dbReference>
<dbReference type="GO" id="GO:0016042">
    <property type="term" value="P:lipid catabolic process"/>
    <property type="evidence" value="ECO:0007669"/>
    <property type="project" value="UniProtKB-UniRule"/>
</dbReference>
<evidence type="ECO:0000256" key="3">
    <source>
        <dbReference type="ARBA" id="ARBA00023098"/>
    </source>
</evidence>
<evidence type="ECO:0000256" key="4">
    <source>
        <dbReference type="PROSITE-ProRule" id="PRU01161"/>
    </source>
</evidence>
<dbReference type="RefSeq" id="XP_025366578.1">
    <property type="nucleotide sequence ID" value="XM_025512076.1"/>
</dbReference>
<dbReference type="InterPro" id="IPR016035">
    <property type="entry name" value="Acyl_Trfase/lysoPLipase"/>
</dbReference>
<dbReference type="GO" id="GO:0047499">
    <property type="term" value="F:calcium-independent phospholipase A2 activity"/>
    <property type="evidence" value="ECO:0007669"/>
    <property type="project" value="TreeGrafter"/>
</dbReference>
<keyword evidence="3 4" id="KW-0443">Lipid metabolism</keyword>
<proteinExistence type="predicted"/>
<gene>
    <name evidence="6" type="ORF">IE81DRAFT_294911</name>
</gene>
<dbReference type="OrthoDB" id="630895at2759"/>
<dbReference type="Proteomes" id="UP000245783">
    <property type="component" value="Unassembled WGS sequence"/>
</dbReference>
<organism evidence="6 7">
    <name type="scientific">Ceraceosorus guamensis</name>
    <dbReference type="NCBI Taxonomy" id="1522189"/>
    <lineage>
        <taxon>Eukaryota</taxon>
        <taxon>Fungi</taxon>
        <taxon>Dikarya</taxon>
        <taxon>Basidiomycota</taxon>
        <taxon>Ustilaginomycotina</taxon>
        <taxon>Exobasidiomycetes</taxon>
        <taxon>Ceraceosorales</taxon>
        <taxon>Ceraceosoraceae</taxon>
        <taxon>Ceraceosorus</taxon>
    </lineage>
</organism>
<dbReference type="GeneID" id="37033946"/>
<dbReference type="PANTHER" id="PTHR24185">
    <property type="entry name" value="CALCIUM-INDEPENDENT PHOSPHOLIPASE A2-GAMMA"/>
    <property type="match status" value="1"/>
</dbReference>
<evidence type="ECO:0000256" key="2">
    <source>
        <dbReference type="ARBA" id="ARBA00022963"/>
    </source>
</evidence>
<sequence>MPVAADAIFEEAWISTEKCKVDPLVVQVTEQDSVSQTWFTSQPLSRKFVSRVAEIQLCTDSHDQGAAALAGAGSQTWFDIAILPSADSTEIKRSKSGREMVWTSHFNQISPDHSLNVPVRHFGTVFDRRADLLACLAEGDVLAIRVCARRRGSVNTATRAFVTAHLFTPQNWTLTNSTIPKHEAEIKDGVYTFSATTSCLVRAEDSKVRSSIWMTSPALDRAAIDQLESVQLFTRSRFQRLPEEGVSPAIEAKDSFSWFDIVILDSPSATTPRIVNGVTLCWLSHQNVTNDFSRTGQAGQLFDIDEQKDVRCAEIQNIKSALEEGNVLAVRVCAQYKGWENYAKDGKLVVRISNEIFYLAGKTAPAIPIPDYTQATETTKALQQTVRKFYNAVEARSDVVLRSQTTGALSNEVRADQVLTNPSPSAPPPSYSASLRPLRVLSLDGGGVRGVSELRSLKQIMDRVSAREGRKPDNPIHPHQWFDMIAGTSTGGLIAMMLGRLKLSIAQCEAAYDKISKQVFQYKKGWIKYNEGVAFAMGSYMYDADKLADAVREIAGEFGVEKDREMKLRDEQNTTDTEECKVVVLTCRANPTDDGKMGVHLRSYVSHPNVPDLYKDFTLWQAARATSAAPVYFERLKVGDDEFIDGGMGFNNPVLELFTEMNHVYGPARPIETVISLGTGVPKDLRFSKTGVSTTIKEVIGMLTNSETAHDAAKDIVPRFALLGKEKYWRFNLSKALSDGDVVGNGQKYEELMTLMDDWSAIPLIRQLTDKWLAHPETVQMLERCVASFSDGEKTDLVPPSVALAKSHH</sequence>
<feature type="active site" description="Nucleophile" evidence="4">
    <location>
        <position position="489"/>
    </location>
</feature>
<dbReference type="PROSITE" id="PS51635">
    <property type="entry name" value="PNPLA"/>
    <property type="match status" value="1"/>
</dbReference>
<dbReference type="InterPro" id="IPR002641">
    <property type="entry name" value="PNPLA_dom"/>
</dbReference>
<feature type="short sequence motif" description="GXSXG" evidence="4">
    <location>
        <begin position="487"/>
        <end position="491"/>
    </location>
</feature>
<feature type="short sequence motif" description="DGA/G" evidence="4">
    <location>
        <begin position="645"/>
        <end position="647"/>
    </location>
</feature>
<name>A0A316VQT3_9BASI</name>
<evidence type="ECO:0000313" key="7">
    <source>
        <dbReference type="Proteomes" id="UP000245783"/>
    </source>
</evidence>
<dbReference type="Pfam" id="PF01734">
    <property type="entry name" value="Patatin"/>
    <property type="match status" value="1"/>
</dbReference>